<reference evidence="1" key="1">
    <citation type="journal article" date="2014" name="Int. J. Syst. Evol. Microbiol.">
        <title>Complete genome sequence of Corynebacterium casei LMG S-19264T (=DSM 44701T), isolated from a smear-ripened cheese.</title>
        <authorList>
            <consortium name="US DOE Joint Genome Institute (JGI-PGF)"/>
            <person name="Walter F."/>
            <person name="Albersmeier A."/>
            <person name="Kalinowski J."/>
            <person name="Ruckert C."/>
        </authorList>
    </citation>
    <scope>NUCLEOTIDE SEQUENCE</scope>
    <source>
        <strain evidence="1">VKM B-2789</strain>
    </source>
</reference>
<evidence type="ECO:0000313" key="2">
    <source>
        <dbReference type="Proteomes" id="UP001143330"/>
    </source>
</evidence>
<accession>A0A9W6JUI2</accession>
<organism evidence="1 2">
    <name type="scientific">Ancylobacter defluvii</name>
    <dbReference type="NCBI Taxonomy" id="1282440"/>
    <lineage>
        <taxon>Bacteria</taxon>
        <taxon>Pseudomonadati</taxon>
        <taxon>Pseudomonadota</taxon>
        <taxon>Alphaproteobacteria</taxon>
        <taxon>Hyphomicrobiales</taxon>
        <taxon>Xanthobacteraceae</taxon>
        <taxon>Ancylobacter</taxon>
    </lineage>
</organism>
<comment type="caution">
    <text evidence="1">The sequence shown here is derived from an EMBL/GenBank/DDBJ whole genome shotgun (WGS) entry which is preliminary data.</text>
</comment>
<reference evidence="1" key="2">
    <citation type="submission" date="2023-01" db="EMBL/GenBank/DDBJ databases">
        <authorList>
            <person name="Sun Q."/>
            <person name="Evtushenko L."/>
        </authorList>
    </citation>
    <scope>NUCLEOTIDE SEQUENCE</scope>
    <source>
        <strain evidence="1">VKM B-2789</strain>
    </source>
</reference>
<sequence length="46" mass="5207">MLGDVLMQVQFDLKDWERKARALGATSKQLPYSPIGSRRTLEDEGV</sequence>
<proteinExistence type="predicted"/>
<name>A0A9W6JUI2_9HYPH</name>
<dbReference type="Proteomes" id="UP001143330">
    <property type="component" value="Unassembled WGS sequence"/>
</dbReference>
<keyword evidence="2" id="KW-1185">Reference proteome</keyword>
<dbReference type="EMBL" id="BSFM01000004">
    <property type="protein sequence ID" value="GLK82773.1"/>
    <property type="molecule type" value="Genomic_DNA"/>
</dbReference>
<protein>
    <submittedName>
        <fullName evidence="1">Uncharacterized protein</fullName>
    </submittedName>
</protein>
<evidence type="ECO:0000313" key="1">
    <source>
        <dbReference type="EMBL" id="GLK82773.1"/>
    </source>
</evidence>
<dbReference type="AlphaFoldDB" id="A0A9W6JUI2"/>
<gene>
    <name evidence="1" type="ORF">GCM10017653_08420</name>
</gene>